<dbReference type="EMBL" id="JASBWU010000023">
    <property type="protein sequence ID" value="KAJ9113059.1"/>
    <property type="molecule type" value="Genomic_DNA"/>
</dbReference>
<keyword evidence="2" id="KW-1185">Reference proteome</keyword>
<comment type="caution">
    <text evidence="1">The sequence shown here is derived from an EMBL/GenBank/DDBJ whole genome shotgun (WGS) entry which is preliminary data.</text>
</comment>
<accession>A0ACC2WPC9</accession>
<organism evidence="1 2">
    <name type="scientific">Naganishia vaughanmartiniae</name>
    <dbReference type="NCBI Taxonomy" id="1424756"/>
    <lineage>
        <taxon>Eukaryota</taxon>
        <taxon>Fungi</taxon>
        <taxon>Dikarya</taxon>
        <taxon>Basidiomycota</taxon>
        <taxon>Agaricomycotina</taxon>
        <taxon>Tremellomycetes</taxon>
        <taxon>Filobasidiales</taxon>
        <taxon>Filobasidiaceae</taxon>
        <taxon>Naganishia</taxon>
    </lineage>
</organism>
<proteinExistence type="predicted"/>
<gene>
    <name evidence="1" type="ORF">QFC22_006155</name>
</gene>
<evidence type="ECO:0000313" key="2">
    <source>
        <dbReference type="Proteomes" id="UP001243375"/>
    </source>
</evidence>
<dbReference type="Proteomes" id="UP001243375">
    <property type="component" value="Unassembled WGS sequence"/>
</dbReference>
<reference evidence="1" key="1">
    <citation type="submission" date="2023-04" db="EMBL/GenBank/DDBJ databases">
        <title>Draft Genome sequencing of Naganishia species isolated from polar environments using Oxford Nanopore Technology.</title>
        <authorList>
            <person name="Leo P."/>
            <person name="Venkateswaran K."/>
        </authorList>
    </citation>
    <scope>NUCLEOTIDE SEQUENCE</scope>
    <source>
        <strain evidence="1">MNA-CCFEE 5425</strain>
    </source>
</reference>
<sequence length="892" mass="100779">MALSPTDPLNRDLATYEIADIRAPDFAGLETDGQCLSAGEGEVLETENELPPMAIRFETLGVSSPRKASVTVAQKEVNIATSEILSPRLPAELLLTIAEHLAGANAYNTLASLSAMCFGIRQIVIPILLETVVFDSPEYMSKYIEVSDVYQLLKKKGRHTSQLRISGTVCMSTLNELMKIPVIRTSESDDTATPLQPIKKIPIVTVTQHGRIMNDFSPAEMSTTPFSHVSLGMKFVFEHRNAAEGLRDTMMCLYRWIPSSDQVKEYKGNRDMPCRTLVVGLPKCDGMVYDVLIESFKYLLPNRHDMVVRAEVKSRGLLTVSHLKRSIPHLADLYGKHWQGFFRARKGVEERKMPLEIEIAEPRDAESGRKEVIYYLTFLETSQHSTGIAGLKHIAVTIKTSLLFPYLRIQQVLAGHTAAIFICTLTHEQNDLTLIDSHNNLHQHHLLLHRKVSSLINALHIFSTSKMSSKRDQRDLELAVALAERRSAGKIKTLEKELEESRESKRKLQIDLNIVIAEKVDMGTALFGPPVLPLELLVAVGEFLAGSDDYGTLADLSATCHAVRTEMMCVLCETVILLEGDLTIAKTANGSYLIREFLAEHRRYIRYMIVDKNCRRLIPAHLSNLAVEIYCDRVAYPDIYRAQRLFFPTTSAIISATVFSSTLEHLVRLSLERRTRDGQLLRPYPMVVEIERLEVLTLGRIVIRNEDPVAEPEWWTFSDDATLKFVNAEGSREEMQETMQYLLKRFPEFDSVYDYEQIQPRILLLGNISLLDIFIDSLSLLKCKVSMDSIVEIIPALITVYIENWSCVKETVCYWIDNIPNEEDPYSLLEINVVHDFFAVHPHDVSLRLAVTLSAGAGVTFALSHNDGTILYRQTDLSLSDSFEEDEEDDWE</sequence>
<evidence type="ECO:0000313" key="1">
    <source>
        <dbReference type="EMBL" id="KAJ9113059.1"/>
    </source>
</evidence>
<protein>
    <submittedName>
        <fullName evidence="1">Uncharacterized protein</fullName>
    </submittedName>
</protein>
<name>A0ACC2WPC9_9TREE</name>